<dbReference type="PANTHER" id="PTHR35218">
    <property type="entry name" value="RNASE H DOMAIN-CONTAINING PROTEIN"/>
    <property type="match status" value="1"/>
</dbReference>
<evidence type="ECO:0000313" key="3">
    <source>
        <dbReference type="Proteomes" id="UP000322667"/>
    </source>
</evidence>
<keyword evidence="3" id="KW-1185">Reference proteome</keyword>
<sequence>MVDRLKVEGKVVNTREGNTELVVLDQADNGQIQGRPSGVVHGVKATRYSWTIHQKSDGALKGLNYPNFGRNMEYLHEVDPCVMVLMETRISGLKTDRVIKSIGVPYSHQVEAVGYSGGIWVLCKDNICVEVMVNHMQFIHMKIKFDDVIDLVFFIGVYGSPRRNLRKDLWYGLSCIATNINLPWLITGILMLCLMRMRKKVQQVCLVCELKDPESKGPKFTWNRGNIFEHLNKSLCNSRWDIMFPNIVVFHMLRIKSNHCPLSISFGSKNRDVFRHILKRKRNMTNQLDCIQRALKMFQSKNLLNLEKSLRVELE</sequence>
<dbReference type="AlphaFoldDB" id="A0A5D2I6S1"/>
<dbReference type="PANTHER" id="PTHR35218:SF9">
    <property type="entry name" value="ENDONUCLEASE_EXONUCLEASE_PHOSPHATASE DOMAIN-CONTAINING PROTEIN"/>
    <property type="match status" value="1"/>
</dbReference>
<dbReference type="Proteomes" id="UP000322667">
    <property type="component" value="Chromosome D12"/>
</dbReference>
<dbReference type="EMBL" id="CM017634">
    <property type="protein sequence ID" value="TYH38065.1"/>
    <property type="molecule type" value="Genomic_DNA"/>
</dbReference>
<dbReference type="Gene3D" id="3.60.10.10">
    <property type="entry name" value="Endonuclease/exonuclease/phosphatase"/>
    <property type="match status" value="1"/>
</dbReference>
<feature type="transmembrane region" description="Helical" evidence="1">
    <location>
        <begin position="169"/>
        <end position="194"/>
    </location>
</feature>
<keyword evidence="1" id="KW-0472">Membrane</keyword>
<evidence type="ECO:0000256" key="1">
    <source>
        <dbReference type="SAM" id="Phobius"/>
    </source>
</evidence>
<reference evidence="2 3" key="1">
    <citation type="submission" date="2019-07" db="EMBL/GenBank/DDBJ databases">
        <title>WGS assembly of Gossypium tomentosum.</title>
        <authorList>
            <person name="Chen Z.J."/>
            <person name="Sreedasyam A."/>
            <person name="Ando A."/>
            <person name="Song Q."/>
            <person name="De L."/>
            <person name="Hulse-Kemp A."/>
            <person name="Ding M."/>
            <person name="Ye W."/>
            <person name="Kirkbride R."/>
            <person name="Jenkins J."/>
            <person name="Plott C."/>
            <person name="Lovell J."/>
            <person name="Lin Y.-M."/>
            <person name="Vaughn R."/>
            <person name="Liu B."/>
            <person name="Li W."/>
            <person name="Simpson S."/>
            <person name="Scheffler B."/>
            <person name="Saski C."/>
            <person name="Grover C."/>
            <person name="Hu G."/>
            <person name="Conover J."/>
            <person name="Carlson J."/>
            <person name="Shu S."/>
            <person name="Boston L."/>
            <person name="Williams M."/>
            <person name="Peterson D."/>
            <person name="Mcgee K."/>
            <person name="Jones D."/>
            <person name="Wendel J."/>
            <person name="Stelly D."/>
            <person name="Grimwood J."/>
            <person name="Schmutz J."/>
        </authorList>
    </citation>
    <scope>NUCLEOTIDE SEQUENCE [LARGE SCALE GENOMIC DNA]</scope>
    <source>
        <strain evidence="2">7179.01</strain>
    </source>
</reference>
<name>A0A5D2I6S1_GOSTO</name>
<gene>
    <name evidence="2" type="ORF">ES332_D12G084500v1</name>
</gene>
<evidence type="ECO:0000313" key="2">
    <source>
        <dbReference type="EMBL" id="TYH38065.1"/>
    </source>
</evidence>
<proteinExistence type="predicted"/>
<dbReference type="SUPFAM" id="SSF56219">
    <property type="entry name" value="DNase I-like"/>
    <property type="match status" value="1"/>
</dbReference>
<accession>A0A5D2I6S1</accession>
<protein>
    <submittedName>
        <fullName evidence="2">Uncharacterized protein</fullName>
    </submittedName>
</protein>
<keyword evidence="1" id="KW-1133">Transmembrane helix</keyword>
<organism evidence="2 3">
    <name type="scientific">Gossypium tomentosum</name>
    <name type="common">Hawaiian cotton</name>
    <name type="synonym">Gossypium sandvicense</name>
    <dbReference type="NCBI Taxonomy" id="34277"/>
    <lineage>
        <taxon>Eukaryota</taxon>
        <taxon>Viridiplantae</taxon>
        <taxon>Streptophyta</taxon>
        <taxon>Embryophyta</taxon>
        <taxon>Tracheophyta</taxon>
        <taxon>Spermatophyta</taxon>
        <taxon>Magnoliopsida</taxon>
        <taxon>eudicotyledons</taxon>
        <taxon>Gunneridae</taxon>
        <taxon>Pentapetalae</taxon>
        <taxon>rosids</taxon>
        <taxon>malvids</taxon>
        <taxon>Malvales</taxon>
        <taxon>Malvaceae</taxon>
        <taxon>Malvoideae</taxon>
        <taxon>Gossypium</taxon>
    </lineage>
</organism>
<keyword evidence="1" id="KW-0812">Transmembrane</keyword>
<dbReference type="InterPro" id="IPR036691">
    <property type="entry name" value="Endo/exonu/phosph_ase_sf"/>
</dbReference>